<reference evidence="1" key="2">
    <citation type="submission" date="2020-09" db="EMBL/GenBank/DDBJ databases">
        <authorList>
            <person name="Sun Q."/>
            <person name="Kim S."/>
        </authorList>
    </citation>
    <scope>NUCLEOTIDE SEQUENCE</scope>
    <source>
        <strain evidence="1">KCTC 12710</strain>
    </source>
</reference>
<gene>
    <name evidence="1" type="ORF">GCM10007028_35740</name>
</gene>
<dbReference type="EMBL" id="BMWZ01000014">
    <property type="protein sequence ID" value="GGZ94275.1"/>
    <property type="molecule type" value="Genomic_DNA"/>
</dbReference>
<evidence type="ECO:0000313" key="1">
    <source>
        <dbReference type="EMBL" id="GGZ94275.1"/>
    </source>
</evidence>
<sequence>MGSLLIDKMKILKKISVIGIVFLLVSCFSTETKNAEKAYKYWSGNEPPKEIELIKGEYYQSPHFTLEYELFLKFKSDKKWFDEFVDYNGLEVDTVGNEWKGWTKLPEWFKPDQNYLIYAKDQTAEFERSRYLRNPKTGISYIYETVGM</sequence>
<organism evidence="1 2">
    <name type="scientific">Algibacter mikhailovii</name>
    <dbReference type="NCBI Taxonomy" id="425498"/>
    <lineage>
        <taxon>Bacteria</taxon>
        <taxon>Pseudomonadati</taxon>
        <taxon>Bacteroidota</taxon>
        <taxon>Flavobacteriia</taxon>
        <taxon>Flavobacteriales</taxon>
        <taxon>Flavobacteriaceae</taxon>
        <taxon>Algibacter</taxon>
    </lineage>
</organism>
<comment type="caution">
    <text evidence="1">The sequence shown here is derived from an EMBL/GenBank/DDBJ whole genome shotgun (WGS) entry which is preliminary data.</text>
</comment>
<evidence type="ECO:0000313" key="2">
    <source>
        <dbReference type="Proteomes" id="UP000636004"/>
    </source>
</evidence>
<name>A0A918RDY4_9FLAO</name>
<keyword evidence="2" id="KW-1185">Reference proteome</keyword>
<dbReference type="AlphaFoldDB" id="A0A918RDY4"/>
<dbReference type="Proteomes" id="UP000636004">
    <property type="component" value="Unassembled WGS sequence"/>
</dbReference>
<accession>A0A918RDY4</accession>
<reference evidence="1" key="1">
    <citation type="journal article" date="2014" name="Int. J. Syst. Evol. Microbiol.">
        <title>Complete genome sequence of Corynebacterium casei LMG S-19264T (=DSM 44701T), isolated from a smear-ripened cheese.</title>
        <authorList>
            <consortium name="US DOE Joint Genome Institute (JGI-PGF)"/>
            <person name="Walter F."/>
            <person name="Albersmeier A."/>
            <person name="Kalinowski J."/>
            <person name="Ruckert C."/>
        </authorList>
    </citation>
    <scope>NUCLEOTIDE SEQUENCE</scope>
    <source>
        <strain evidence="1">KCTC 12710</strain>
    </source>
</reference>
<protein>
    <submittedName>
        <fullName evidence="1">Uncharacterized protein</fullName>
    </submittedName>
</protein>
<proteinExistence type="predicted"/>